<sequence>MEEASMEFLLDAVDRFPLLEEFVDSVKQLDPVPLARMQVNEPSYAGSTVSKDDSGCGQHIGEVEVSGRHPAARRRTATSPTRSAQSTDRLNPEAPRWTKRGSQKQKIVDPAGASVKL</sequence>
<protein>
    <submittedName>
        <fullName evidence="2">Uncharacterized protein</fullName>
    </submittedName>
</protein>
<dbReference type="Gramene" id="TraesCS3B02G497600.1">
    <property type="protein sequence ID" value="TraesCS3B02G497600.1"/>
    <property type="gene ID" value="TraesCS3B02G497600"/>
</dbReference>
<dbReference type="AlphaFoldDB" id="A0A3B6FZG6"/>
<reference evidence="2" key="1">
    <citation type="submission" date="2018-08" db="EMBL/GenBank/DDBJ databases">
        <authorList>
            <person name="Rossello M."/>
        </authorList>
    </citation>
    <scope>NUCLEOTIDE SEQUENCE [LARGE SCALE GENOMIC DNA]</scope>
    <source>
        <strain evidence="2">cv. Chinese Spring</strain>
    </source>
</reference>
<dbReference type="Proteomes" id="UP000019116">
    <property type="component" value="Chromosome 3B"/>
</dbReference>
<dbReference type="EnsemblPlants" id="TraesCS3B02G497600.1">
    <property type="protein sequence ID" value="TraesCS3B02G497600.1"/>
    <property type="gene ID" value="TraesCS3B02G497600"/>
</dbReference>
<evidence type="ECO:0000313" key="2">
    <source>
        <dbReference type="EnsemblPlants" id="TraesCS3B02G497600.1"/>
    </source>
</evidence>
<proteinExistence type="predicted"/>
<evidence type="ECO:0000256" key="1">
    <source>
        <dbReference type="SAM" id="MobiDB-lite"/>
    </source>
</evidence>
<dbReference type="Gramene" id="TraesCS3B03G1229000.1">
    <property type="protein sequence ID" value="TraesCS3B03G1229000.1.CDS"/>
    <property type="gene ID" value="TraesCS3B03G1229000"/>
</dbReference>
<feature type="compositionally biased region" description="Low complexity" evidence="1">
    <location>
        <begin position="77"/>
        <end position="87"/>
    </location>
</feature>
<evidence type="ECO:0000313" key="3">
    <source>
        <dbReference type="Proteomes" id="UP000019116"/>
    </source>
</evidence>
<organism evidence="2">
    <name type="scientific">Triticum aestivum</name>
    <name type="common">Wheat</name>
    <dbReference type="NCBI Taxonomy" id="4565"/>
    <lineage>
        <taxon>Eukaryota</taxon>
        <taxon>Viridiplantae</taxon>
        <taxon>Streptophyta</taxon>
        <taxon>Embryophyta</taxon>
        <taxon>Tracheophyta</taxon>
        <taxon>Spermatophyta</taxon>
        <taxon>Magnoliopsida</taxon>
        <taxon>Liliopsida</taxon>
        <taxon>Poales</taxon>
        <taxon>Poaceae</taxon>
        <taxon>BOP clade</taxon>
        <taxon>Pooideae</taxon>
        <taxon>Triticodae</taxon>
        <taxon>Triticeae</taxon>
        <taxon>Triticinae</taxon>
        <taxon>Triticum</taxon>
    </lineage>
</organism>
<reference evidence="2" key="2">
    <citation type="submission" date="2018-10" db="UniProtKB">
        <authorList>
            <consortium name="EnsemblPlants"/>
        </authorList>
    </citation>
    <scope>IDENTIFICATION</scope>
</reference>
<dbReference type="OrthoDB" id="10283974at2759"/>
<keyword evidence="3" id="KW-1185">Reference proteome</keyword>
<accession>A0A3B6FZG6</accession>
<name>A0A3B6FZG6_WHEAT</name>
<feature type="region of interest" description="Disordered" evidence="1">
    <location>
        <begin position="43"/>
        <end position="117"/>
    </location>
</feature>